<gene>
    <name evidence="5" type="ORF">ACFPZ3_26565</name>
</gene>
<dbReference type="RefSeq" id="WP_379516944.1">
    <property type="nucleotide sequence ID" value="NZ_JBHSPA010000029.1"/>
</dbReference>
<protein>
    <submittedName>
        <fullName evidence="5">S1 RNA-binding domain-containing protein</fullName>
    </submittedName>
</protein>
<evidence type="ECO:0000256" key="3">
    <source>
        <dbReference type="ARBA" id="ARBA00023274"/>
    </source>
</evidence>
<name>A0ABW1CQ01_9ACTN</name>
<dbReference type="SMART" id="SM00316">
    <property type="entry name" value="S1"/>
    <property type="match status" value="2"/>
</dbReference>
<dbReference type="PROSITE" id="PS50126">
    <property type="entry name" value="S1"/>
    <property type="match status" value="2"/>
</dbReference>
<proteinExistence type="inferred from homology"/>
<dbReference type="Proteomes" id="UP001596058">
    <property type="component" value="Unassembled WGS sequence"/>
</dbReference>
<keyword evidence="2" id="KW-0689">Ribosomal protein</keyword>
<evidence type="ECO:0000259" key="4">
    <source>
        <dbReference type="PROSITE" id="PS50126"/>
    </source>
</evidence>
<organism evidence="5 6">
    <name type="scientific">Nonomuraea insulae</name>
    <dbReference type="NCBI Taxonomy" id="1616787"/>
    <lineage>
        <taxon>Bacteria</taxon>
        <taxon>Bacillati</taxon>
        <taxon>Actinomycetota</taxon>
        <taxon>Actinomycetes</taxon>
        <taxon>Streptosporangiales</taxon>
        <taxon>Streptosporangiaceae</taxon>
        <taxon>Nonomuraea</taxon>
    </lineage>
</organism>
<comment type="similarity">
    <text evidence="1">Belongs to the bacterial ribosomal protein bS1 family.</text>
</comment>
<evidence type="ECO:0000313" key="5">
    <source>
        <dbReference type="EMBL" id="MFC5827442.1"/>
    </source>
</evidence>
<evidence type="ECO:0000313" key="6">
    <source>
        <dbReference type="Proteomes" id="UP001596058"/>
    </source>
</evidence>
<dbReference type="InterPro" id="IPR050437">
    <property type="entry name" value="Ribos_protein_bS1-like"/>
</dbReference>
<reference evidence="6" key="1">
    <citation type="journal article" date="2019" name="Int. J. Syst. Evol. Microbiol.">
        <title>The Global Catalogue of Microorganisms (GCM) 10K type strain sequencing project: providing services to taxonomists for standard genome sequencing and annotation.</title>
        <authorList>
            <consortium name="The Broad Institute Genomics Platform"/>
            <consortium name="The Broad Institute Genome Sequencing Center for Infectious Disease"/>
            <person name="Wu L."/>
            <person name="Ma J."/>
        </authorList>
    </citation>
    <scope>NUCLEOTIDE SEQUENCE [LARGE SCALE GENOMIC DNA]</scope>
    <source>
        <strain evidence="6">CCUG 53903</strain>
    </source>
</reference>
<dbReference type="Gene3D" id="2.40.50.140">
    <property type="entry name" value="Nucleic acid-binding proteins"/>
    <property type="match status" value="2"/>
</dbReference>
<keyword evidence="3" id="KW-0687">Ribonucleoprotein</keyword>
<dbReference type="Pfam" id="PF00575">
    <property type="entry name" value="S1"/>
    <property type="match status" value="2"/>
</dbReference>
<dbReference type="PANTHER" id="PTHR10724">
    <property type="entry name" value="30S RIBOSOMAL PROTEIN S1"/>
    <property type="match status" value="1"/>
</dbReference>
<keyword evidence="6" id="KW-1185">Reference proteome</keyword>
<sequence>MDLEPPELRSFLDSLRPGELLSGVVAALEPFGVFVQLDDGPRHPIFPGVGFISIPELSWVRIGAASDVVRVGQRVRCEVLRAGTDNGEARLSLRATVADPMRDLRVGQVLDGVVSRVVPIGAFVRVPNGLEGLIHERDLDARVRRGDPVIVVVTRIDVPRRRLAFVPRGQGAMDRTNSS</sequence>
<dbReference type="SUPFAM" id="SSF50249">
    <property type="entry name" value="Nucleic acid-binding proteins"/>
    <property type="match status" value="2"/>
</dbReference>
<dbReference type="InterPro" id="IPR003029">
    <property type="entry name" value="S1_domain"/>
</dbReference>
<accession>A0ABW1CQ01</accession>
<evidence type="ECO:0000256" key="2">
    <source>
        <dbReference type="ARBA" id="ARBA00022980"/>
    </source>
</evidence>
<evidence type="ECO:0000256" key="1">
    <source>
        <dbReference type="ARBA" id="ARBA00006767"/>
    </source>
</evidence>
<feature type="domain" description="S1 motif" evidence="4">
    <location>
        <begin position="18"/>
        <end position="94"/>
    </location>
</feature>
<feature type="domain" description="S1 motif" evidence="4">
    <location>
        <begin position="107"/>
        <end position="168"/>
    </location>
</feature>
<dbReference type="EMBL" id="JBHSPA010000029">
    <property type="protein sequence ID" value="MFC5827442.1"/>
    <property type="molecule type" value="Genomic_DNA"/>
</dbReference>
<dbReference type="InterPro" id="IPR012340">
    <property type="entry name" value="NA-bd_OB-fold"/>
</dbReference>
<dbReference type="CDD" id="cd00164">
    <property type="entry name" value="S1_like"/>
    <property type="match status" value="1"/>
</dbReference>
<comment type="caution">
    <text evidence="5">The sequence shown here is derived from an EMBL/GenBank/DDBJ whole genome shotgun (WGS) entry which is preliminary data.</text>
</comment>
<dbReference type="PANTHER" id="PTHR10724:SF7">
    <property type="entry name" value="SMALL RIBOSOMAL SUBUNIT PROTEIN BS1C"/>
    <property type="match status" value="1"/>
</dbReference>